<evidence type="ECO:0000313" key="2">
    <source>
        <dbReference type="EMBL" id="VDI33721.1"/>
    </source>
</evidence>
<comment type="caution">
    <text evidence="2">The sequence shown here is derived from an EMBL/GenBank/DDBJ whole genome shotgun (WGS) entry which is preliminary data.</text>
</comment>
<accession>A0A8B6EEG6</accession>
<sequence length="58" mass="7214">MRRNPYSHIYRLGLNAWDDEMQGFTIDEMVDWNEKPEKDRYPKAEQDIFYERNQDTEK</sequence>
<feature type="region of interest" description="Disordered" evidence="1">
    <location>
        <begin position="37"/>
        <end position="58"/>
    </location>
</feature>
<proteinExistence type="predicted"/>
<dbReference type="EMBL" id="UYJE01005067">
    <property type="protein sequence ID" value="VDI33721.1"/>
    <property type="molecule type" value="Genomic_DNA"/>
</dbReference>
<organism evidence="2 3">
    <name type="scientific">Mytilus galloprovincialis</name>
    <name type="common">Mediterranean mussel</name>
    <dbReference type="NCBI Taxonomy" id="29158"/>
    <lineage>
        <taxon>Eukaryota</taxon>
        <taxon>Metazoa</taxon>
        <taxon>Spiralia</taxon>
        <taxon>Lophotrochozoa</taxon>
        <taxon>Mollusca</taxon>
        <taxon>Bivalvia</taxon>
        <taxon>Autobranchia</taxon>
        <taxon>Pteriomorphia</taxon>
        <taxon>Mytilida</taxon>
        <taxon>Mytiloidea</taxon>
        <taxon>Mytilidae</taxon>
        <taxon>Mytilinae</taxon>
        <taxon>Mytilus</taxon>
    </lineage>
</organism>
<name>A0A8B6EEG6_MYTGA</name>
<gene>
    <name evidence="2" type="ORF">MGAL_10B060539</name>
</gene>
<dbReference type="AlphaFoldDB" id="A0A8B6EEG6"/>
<evidence type="ECO:0000256" key="1">
    <source>
        <dbReference type="SAM" id="MobiDB-lite"/>
    </source>
</evidence>
<keyword evidence="3" id="KW-1185">Reference proteome</keyword>
<evidence type="ECO:0000313" key="3">
    <source>
        <dbReference type="Proteomes" id="UP000596742"/>
    </source>
</evidence>
<protein>
    <submittedName>
        <fullName evidence="2">Uncharacterized protein</fullName>
    </submittedName>
</protein>
<dbReference type="Proteomes" id="UP000596742">
    <property type="component" value="Unassembled WGS sequence"/>
</dbReference>
<reference evidence="2" key="1">
    <citation type="submission" date="2018-11" db="EMBL/GenBank/DDBJ databases">
        <authorList>
            <person name="Alioto T."/>
            <person name="Alioto T."/>
        </authorList>
    </citation>
    <scope>NUCLEOTIDE SEQUENCE</scope>
</reference>